<dbReference type="EMBL" id="LJRC01000133">
    <property type="protein sequence ID" value="KPY36904.1"/>
    <property type="molecule type" value="Genomic_DNA"/>
</dbReference>
<gene>
    <name evidence="3" type="ORF">ALO52_01456</name>
</gene>
<evidence type="ECO:0000313" key="3">
    <source>
        <dbReference type="EMBL" id="KPY36904.1"/>
    </source>
</evidence>
<feature type="domain" description="Fimbrial-type adhesion" evidence="2">
    <location>
        <begin position="200"/>
        <end position="333"/>
    </location>
</feature>
<dbReference type="Pfam" id="PF00419">
    <property type="entry name" value="Fimbrial"/>
    <property type="match status" value="1"/>
</dbReference>
<comment type="caution">
    <text evidence="3">The sequence shown here is derived from an EMBL/GenBank/DDBJ whole genome shotgun (WGS) entry which is preliminary data.</text>
</comment>
<name>A0A0N8SL37_9PSED</name>
<dbReference type="RefSeq" id="WP_057409335.1">
    <property type="nucleotide sequence ID" value="NZ_LJRC01000133.1"/>
</dbReference>
<evidence type="ECO:0000313" key="4">
    <source>
        <dbReference type="Proteomes" id="UP000050562"/>
    </source>
</evidence>
<dbReference type="InterPro" id="IPR000259">
    <property type="entry name" value="Adhesion_dom_fimbrial"/>
</dbReference>
<feature type="signal peptide" evidence="1">
    <location>
        <begin position="1"/>
        <end position="26"/>
    </location>
</feature>
<dbReference type="PATRIC" id="fig|251707.3.peg.1874"/>
<evidence type="ECO:0000256" key="1">
    <source>
        <dbReference type="SAM" id="SignalP"/>
    </source>
</evidence>
<reference evidence="3 4" key="1">
    <citation type="submission" date="2015-09" db="EMBL/GenBank/DDBJ databases">
        <title>Genome announcement of multiple Pseudomonas syringae strains.</title>
        <authorList>
            <person name="Thakur S."/>
            <person name="Wang P.W."/>
            <person name="Gong Y."/>
            <person name="Weir B.S."/>
            <person name="Guttman D.S."/>
        </authorList>
    </citation>
    <scope>NUCLEOTIDE SEQUENCE [LARGE SCALE GENOMIC DNA]</scope>
    <source>
        <strain evidence="3 4">ICMP3956</strain>
    </source>
</reference>
<protein>
    <recommendedName>
        <fullName evidence="2">Fimbrial-type adhesion domain-containing protein</fullName>
    </recommendedName>
</protein>
<sequence length="334" mass="36151">MKSFFVRRRFSAAALLMLLSPAPAFALVCKTQGAGETLVHGQLSSTVAIPATVPNGEVVWRSEPMNVQVECAKDGQQALQEEIALYLNPDNIMIGQGIRAGLTYRGIDYVQGSGRVATGQYLPACHEGDANIDDCPKIRFNLPFSVFIQKFGATPPSGVASTLLDYRFFQLDSGAGLQPLPGRSLSYVIDSLTGLRFVACDADLQVIPQTVEFGAIPIKNVAVGKVFATQPFSLLTRRNCDSPFSINARFRPVSGMISGAGDLLLPADNQSLGIRISGALGGKALRYNEPFHMAELLDDTQASRADFNAELVWNSTRPQVGPFDAQIMVDLFYR</sequence>
<proteinExistence type="predicted"/>
<evidence type="ECO:0000259" key="2">
    <source>
        <dbReference type="Pfam" id="PF00419"/>
    </source>
</evidence>
<dbReference type="Proteomes" id="UP000050562">
    <property type="component" value="Unassembled WGS sequence"/>
</dbReference>
<dbReference type="AlphaFoldDB" id="A0A0N8SL37"/>
<dbReference type="GO" id="GO:0007155">
    <property type="term" value="P:cell adhesion"/>
    <property type="evidence" value="ECO:0007669"/>
    <property type="project" value="InterPro"/>
</dbReference>
<accession>A0A0N8SL37</accession>
<feature type="chain" id="PRO_5006031618" description="Fimbrial-type adhesion domain-containing protein" evidence="1">
    <location>
        <begin position="27"/>
        <end position="334"/>
    </location>
</feature>
<dbReference type="SUPFAM" id="SSF49401">
    <property type="entry name" value="Bacterial adhesins"/>
    <property type="match status" value="1"/>
</dbReference>
<organism evidence="3 4">
    <name type="scientific">Pseudomonas syringae pv. primulae</name>
    <dbReference type="NCBI Taxonomy" id="251707"/>
    <lineage>
        <taxon>Bacteria</taxon>
        <taxon>Pseudomonadati</taxon>
        <taxon>Pseudomonadota</taxon>
        <taxon>Gammaproteobacteria</taxon>
        <taxon>Pseudomonadales</taxon>
        <taxon>Pseudomonadaceae</taxon>
        <taxon>Pseudomonas</taxon>
    </lineage>
</organism>
<keyword evidence="1" id="KW-0732">Signal</keyword>
<dbReference type="GO" id="GO:0009289">
    <property type="term" value="C:pilus"/>
    <property type="evidence" value="ECO:0007669"/>
    <property type="project" value="InterPro"/>
</dbReference>
<dbReference type="InterPro" id="IPR008966">
    <property type="entry name" value="Adhesion_dom_sf"/>
</dbReference>